<sequence length="227" mass="23995">MSSAASNGKDSVGHSDPIPINTAFRGHRARSFSISSSASSASASSPSEAQTPPSPTIPGPQRASIQSPSSSPILAYFLAQSPKTPSTMSTFPLSRKFGQAPLFEEEGPETEILATAHIRRASALASRYQNPQPTSLPEQHQERGAGLLRRLSLGSAAFNKPLNDSPTGPHPPSPPPNTAVAPTPKDIPFSRDSKPKRSATLGADMRPRRAPSPMGERILKGHFDGFN</sequence>
<dbReference type="Proteomes" id="UP000308600">
    <property type="component" value="Unassembled WGS sequence"/>
</dbReference>
<dbReference type="EMBL" id="ML208270">
    <property type="protein sequence ID" value="TFK74107.1"/>
    <property type="molecule type" value="Genomic_DNA"/>
</dbReference>
<gene>
    <name evidence="1" type="ORF">BDN72DRAFT_893335</name>
</gene>
<evidence type="ECO:0000313" key="2">
    <source>
        <dbReference type="Proteomes" id="UP000308600"/>
    </source>
</evidence>
<organism evidence="1 2">
    <name type="scientific">Pluteus cervinus</name>
    <dbReference type="NCBI Taxonomy" id="181527"/>
    <lineage>
        <taxon>Eukaryota</taxon>
        <taxon>Fungi</taxon>
        <taxon>Dikarya</taxon>
        <taxon>Basidiomycota</taxon>
        <taxon>Agaricomycotina</taxon>
        <taxon>Agaricomycetes</taxon>
        <taxon>Agaricomycetidae</taxon>
        <taxon>Agaricales</taxon>
        <taxon>Pluteineae</taxon>
        <taxon>Pluteaceae</taxon>
        <taxon>Pluteus</taxon>
    </lineage>
</organism>
<name>A0ACD3BAS8_9AGAR</name>
<evidence type="ECO:0000313" key="1">
    <source>
        <dbReference type="EMBL" id="TFK74107.1"/>
    </source>
</evidence>
<accession>A0ACD3BAS8</accession>
<proteinExistence type="predicted"/>
<reference evidence="1 2" key="1">
    <citation type="journal article" date="2019" name="Nat. Ecol. Evol.">
        <title>Megaphylogeny resolves global patterns of mushroom evolution.</title>
        <authorList>
            <person name="Varga T."/>
            <person name="Krizsan K."/>
            <person name="Foldi C."/>
            <person name="Dima B."/>
            <person name="Sanchez-Garcia M."/>
            <person name="Sanchez-Ramirez S."/>
            <person name="Szollosi G.J."/>
            <person name="Szarkandi J.G."/>
            <person name="Papp V."/>
            <person name="Albert L."/>
            <person name="Andreopoulos W."/>
            <person name="Angelini C."/>
            <person name="Antonin V."/>
            <person name="Barry K.W."/>
            <person name="Bougher N.L."/>
            <person name="Buchanan P."/>
            <person name="Buyck B."/>
            <person name="Bense V."/>
            <person name="Catcheside P."/>
            <person name="Chovatia M."/>
            <person name="Cooper J."/>
            <person name="Damon W."/>
            <person name="Desjardin D."/>
            <person name="Finy P."/>
            <person name="Geml J."/>
            <person name="Haridas S."/>
            <person name="Hughes K."/>
            <person name="Justo A."/>
            <person name="Karasinski D."/>
            <person name="Kautmanova I."/>
            <person name="Kiss B."/>
            <person name="Kocsube S."/>
            <person name="Kotiranta H."/>
            <person name="LaButti K.M."/>
            <person name="Lechner B.E."/>
            <person name="Liimatainen K."/>
            <person name="Lipzen A."/>
            <person name="Lukacs Z."/>
            <person name="Mihaltcheva S."/>
            <person name="Morgado L.N."/>
            <person name="Niskanen T."/>
            <person name="Noordeloos M.E."/>
            <person name="Ohm R.A."/>
            <person name="Ortiz-Santana B."/>
            <person name="Ovrebo C."/>
            <person name="Racz N."/>
            <person name="Riley R."/>
            <person name="Savchenko A."/>
            <person name="Shiryaev A."/>
            <person name="Soop K."/>
            <person name="Spirin V."/>
            <person name="Szebenyi C."/>
            <person name="Tomsovsky M."/>
            <person name="Tulloss R.E."/>
            <person name="Uehling J."/>
            <person name="Grigoriev I.V."/>
            <person name="Vagvolgyi C."/>
            <person name="Papp T."/>
            <person name="Martin F.M."/>
            <person name="Miettinen O."/>
            <person name="Hibbett D.S."/>
            <person name="Nagy L.G."/>
        </authorList>
    </citation>
    <scope>NUCLEOTIDE SEQUENCE [LARGE SCALE GENOMIC DNA]</scope>
    <source>
        <strain evidence="1 2">NL-1719</strain>
    </source>
</reference>
<protein>
    <submittedName>
        <fullName evidence="1">Uncharacterized protein</fullName>
    </submittedName>
</protein>
<keyword evidence="2" id="KW-1185">Reference proteome</keyword>